<gene>
    <name evidence="4" type="ORF">EDD57_1508</name>
</gene>
<dbReference type="InterPro" id="IPR005025">
    <property type="entry name" value="FMN_Rdtase-like_dom"/>
</dbReference>
<dbReference type="InterPro" id="IPR029039">
    <property type="entry name" value="Flavoprotein-like_sf"/>
</dbReference>
<name>A0A4R2RLN3_9BACL</name>
<accession>A0A4R2RLN3</accession>
<keyword evidence="5" id="KW-1185">Reference proteome</keyword>
<dbReference type="PANTHER" id="PTHR43278">
    <property type="entry name" value="NAD(P)H-DEPENDENT FMN-CONTAINING OXIDOREDUCTASE YWQN-RELATED"/>
    <property type="match status" value="1"/>
</dbReference>
<dbReference type="AlphaFoldDB" id="A0A4R2RLN3"/>
<reference evidence="4 5" key="1">
    <citation type="submission" date="2019-03" db="EMBL/GenBank/DDBJ databases">
        <title>Genomic Encyclopedia of Type Strains, Phase IV (KMG-IV): sequencing the most valuable type-strain genomes for metagenomic binning, comparative biology and taxonomic classification.</title>
        <authorList>
            <person name="Goeker M."/>
        </authorList>
    </citation>
    <scope>NUCLEOTIDE SEQUENCE [LARGE SCALE GENOMIC DNA]</scope>
    <source>
        <strain evidence="4 5">DSM 46831</strain>
    </source>
</reference>
<keyword evidence="1" id="KW-0285">Flavoprotein</keyword>
<dbReference type="EMBL" id="SLXV01000050">
    <property type="protein sequence ID" value="TCP63539.1"/>
    <property type="molecule type" value="Genomic_DNA"/>
</dbReference>
<evidence type="ECO:0000259" key="3">
    <source>
        <dbReference type="Pfam" id="PF03358"/>
    </source>
</evidence>
<evidence type="ECO:0000256" key="2">
    <source>
        <dbReference type="ARBA" id="ARBA00022643"/>
    </source>
</evidence>
<comment type="caution">
    <text evidence="4">The sequence shown here is derived from an EMBL/GenBank/DDBJ whole genome shotgun (WGS) entry which is preliminary data.</text>
</comment>
<dbReference type="RefSeq" id="WP_131849793.1">
    <property type="nucleotide sequence ID" value="NZ_SLXV01000050.1"/>
</dbReference>
<evidence type="ECO:0000256" key="1">
    <source>
        <dbReference type="ARBA" id="ARBA00022630"/>
    </source>
</evidence>
<dbReference type="PANTHER" id="PTHR43278:SF4">
    <property type="entry name" value="NAD(P)H-DEPENDENT FMN-CONTAINING OXIDOREDUCTASE YWQN-RELATED"/>
    <property type="match status" value="1"/>
</dbReference>
<dbReference type="Pfam" id="PF03358">
    <property type="entry name" value="FMN_red"/>
    <property type="match status" value="1"/>
</dbReference>
<dbReference type="Proteomes" id="UP000294746">
    <property type="component" value="Unassembled WGS sequence"/>
</dbReference>
<dbReference type="Gene3D" id="3.40.50.360">
    <property type="match status" value="1"/>
</dbReference>
<feature type="domain" description="NADPH-dependent FMN reductase-like" evidence="3">
    <location>
        <begin position="1"/>
        <end position="124"/>
    </location>
</feature>
<evidence type="ECO:0000313" key="5">
    <source>
        <dbReference type="Proteomes" id="UP000294746"/>
    </source>
</evidence>
<evidence type="ECO:0000313" key="4">
    <source>
        <dbReference type="EMBL" id="TCP63539.1"/>
    </source>
</evidence>
<organism evidence="4 5">
    <name type="scientific">Baia soyae</name>
    <dbReference type="NCBI Taxonomy" id="1544746"/>
    <lineage>
        <taxon>Bacteria</taxon>
        <taxon>Bacillati</taxon>
        <taxon>Bacillota</taxon>
        <taxon>Bacilli</taxon>
        <taxon>Bacillales</taxon>
        <taxon>Thermoactinomycetaceae</taxon>
        <taxon>Baia</taxon>
    </lineage>
</organism>
<sequence>MKILALNGSSRDNGNTEYMVTSLLEGIEASVVDLRKYTINPIIDKRHDPEGFGPVDDDYDTVISQVLDQDILVFATPLYWYGMSGHMKNFVDRWSQSLRDPRYDFRTIMSEKKALSLIVGGDRVYQKALPLVQQFALIYDFMGIENLGYVIGNGSKPQTVQADRRVAGDLRFWNEYLKQTM</sequence>
<dbReference type="GO" id="GO:0016491">
    <property type="term" value="F:oxidoreductase activity"/>
    <property type="evidence" value="ECO:0007669"/>
    <property type="project" value="InterPro"/>
</dbReference>
<dbReference type="SUPFAM" id="SSF52218">
    <property type="entry name" value="Flavoproteins"/>
    <property type="match status" value="1"/>
</dbReference>
<proteinExistence type="predicted"/>
<dbReference type="OrthoDB" id="9805976at2"/>
<keyword evidence="2" id="KW-0288">FMN</keyword>
<protein>
    <submittedName>
        <fullName evidence="4">Multimeric flavodoxin WrbA</fullName>
    </submittedName>
</protein>
<dbReference type="InterPro" id="IPR051796">
    <property type="entry name" value="ISF_SsuE-like"/>
</dbReference>